<keyword evidence="2" id="KW-1185">Reference proteome</keyword>
<proteinExistence type="predicted"/>
<organism evidence="1 2">
    <name type="scientific">Puccinia coronata f. sp. avenae</name>
    <dbReference type="NCBI Taxonomy" id="200324"/>
    <lineage>
        <taxon>Eukaryota</taxon>
        <taxon>Fungi</taxon>
        <taxon>Dikarya</taxon>
        <taxon>Basidiomycota</taxon>
        <taxon>Pucciniomycotina</taxon>
        <taxon>Pucciniomycetes</taxon>
        <taxon>Pucciniales</taxon>
        <taxon>Pucciniaceae</taxon>
        <taxon>Puccinia</taxon>
    </lineage>
</organism>
<name>A0A2N5SN43_9BASI</name>
<accession>A0A2N5SN43</accession>
<gene>
    <name evidence="1" type="ORF">PCANC_25166</name>
</gene>
<dbReference type="AlphaFoldDB" id="A0A2N5SN43"/>
<comment type="caution">
    <text evidence="1">The sequence shown here is derived from an EMBL/GenBank/DDBJ whole genome shotgun (WGS) entry which is preliminary data.</text>
</comment>
<protein>
    <submittedName>
        <fullName evidence="1">Uncharacterized protein</fullName>
    </submittedName>
</protein>
<dbReference type="Proteomes" id="UP000235388">
    <property type="component" value="Unassembled WGS sequence"/>
</dbReference>
<dbReference type="EMBL" id="PGCJ01000916">
    <property type="protein sequence ID" value="PLW14644.1"/>
    <property type="molecule type" value="Genomic_DNA"/>
</dbReference>
<evidence type="ECO:0000313" key="1">
    <source>
        <dbReference type="EMBL" id="PLW14644.1"/>
    </source>
</evidence>
<evidence type="ECO:0000313" key="2">
    <source>
        <dbReference type="Proteomes" id="UP000235388"/>
    </source>
</evidence>
<sequence>MALVGLSKETPILDLKSAYKIVGHLSLAGANGLPAFYYEPRNVFKYHFSGSSLQNSQTTVYGVGMIILLQSNFIACPLYRKSLVVTVVHHCPVPERLSLTIWHRAYFKGYLLAALLPEVTGTVVDW</sequence>
<reference evidence="1 2" key="1">
    <citation type="submission" date="2017-11" db="EMBL/GenBank/DDBJ databases">
        <title>De novo assembly and phasing of dikaryotic genomes from two isolates of Puccinia coronata f. sp. avenae, the causal agent of oat crown rust.</title>
        <authorList>
            <person name="Miller M.E."/>
            <person name="Zhang Y."/>
            <person name="Omidvar V."/>
            <person name="Sperschneider J."/>
            <person name="Schwessinger B."/>
            <person name="Raley C."/>
            <person name="Palmer J.M."/>
            <person name="Garnica D."/>
            <person name="Upadhyaya N."/>
            <person name="Rathjen J."/>
            <person name="Taylor J.M."/>
            <person name="Park R.F."/>
            <person name="Dodds P.N."/>
            <person name="Hirsch C.D."/>
            <person name="Kianian S.F."/>
            <person name="Figueroa M."/>
        </authorList>
    </citation>
    <scope>NUCLEOTIDE SEQUENCE [LARGE SCALE GENOMIC DNA]</scope>
    <source>
        <strain evidence="1">12NC29</strain>
    </source>
</reference>